<evidence type="ECO:0000313" key="2">
    <source>
        <dbReference type="Proteomes" id="UP000267535"/>
    </source>
</evidence>
<dbReference type="RefSeq" id="WP_124927613.1">
    <property type="nucleotide sequence ID" value="NZ_BMOH01000002.1"/>
</dbReference>
<keyword evidence="2" id="KW-1185">Reference proteome</keyword>
<dbReference type="EMBL" id="RQXV01000013">
    <property type="protein sequence ID" value="RRC97155.1"/>
    <property type="molecule type" value="Genomic_DNA"/>
</dbReference>
<name>A0A3P1SK79_9GAMM</name>
<comment type="caution">
    <text evidence="1">The sequence shown here is derived from an EMBL/GenBank/DDBJ whole genome shotgun (WGS) entry which is preliminary data.</text>
</comment>
<evidence type="ECO:0000313" key="1">
    <source>
        <dbReference type="EMBL" id="RRC97155.1"/>
    </source>
</evidence>
<reference evidence="1 2" key="1">
    <citation type="submission" date="2018-11" db="EMBL/GenBank/DDBJ databases">
        <title>The draft genome sequence of Amphritea balenae JAMM 1525T.</title>
        <authorList>
            <person name="Fang Z."/>
            <person name="Zhang Y."/>
            <person name="Han X."/>
        </authorList>
    </citation>
    <scope>NUCLEOTIDE SEQUENCE [LARGE SCALE GENOMIC DNA]</scope>
    <source>
        <strain evidence="1 2">JAMM 1525</strain>
    </source>
</reference>
<organism evidence="1 2">
    <name type="scientific">Amphritea balenae</name>
    <dbReference type="NCBI Taxonomy" id="452629"/>
    <lineage>
        <taxon>Bacteria</taxon>
        <taxon>Pseudomonadati</taxon>
        <taxon>Pseudomonadota</taxon>
        <taxon>Gammaproteobacteria</taxon>
        <taxon>Oceanospirillales</taxon>
        <taxon>Oceanospirillaceae</taxon>
        <taxon>Amphritea</taxon>
    </lineage>
</organism>
<sequence>MILASKDPNEFRTQAIEIAPFAGGVNITPVGIPVDFETMQMRRKACTPKIPGKYANLGVSAQIHLRLDNKEYLVLVRQQRTDHAVLKLPSGYVPLEQLTNPYLTLAQELVEECLLLKGKQFCRTDLNTQRLIKPYSTLEYHTEHSMQLFSERRNPLKLPEAQVYINRQPLLGNPFLYIHKQTCSAQLVYPLRLELPGTDQLSLLHAEEQYDLTSNELSVVMNTDLWLARLNREGIFSLNKLIRDRVQAIKIPANTHLSEVFAPKQKAKHF</sequence>
<dbReference type="AlphaFoldDB" id="A0A3P1SK79"/>
<gene>
    <name evidence="1" type="ORF">EHS89_18260</name>
</gene>
<accession>A0A3P1SK79</accession>
<proteinExistence type="predicted"/>
<dbReference type="Proteomes" id="UP000267535">
    <property type="component" value="Unassembled WGS sequence"/>
</dbReference>
<dbReference type="OrthoDB" id="6961954at2"/>
<protein>
    <submittedName>
        <fullName evidence="1">Uncharacterized protein</fullName>
    </submittedName>
</protein>